<name>A0A8I2BTV2_XANMN</name>
<dbReference type="EMBL" id="JAGHXW010000026">
    <property type="protein sequence ID" value="MBO9759644.1"/>
    <property type="molecule type" value="Genomic_DNA"/>
</dbReference>
<comment type="caution">
    <text evidence="1">The sequence shown here is derived from an EMBL/GenBank/DDBJ whole genome shotgun (WGS) entry which is preliminary data.</text>
</comment>
<gene>
    <name evidence="1" type="ORF">J7405_08785</name>
</gene>
<organism evidence="1 2">
    <name type="scientific">Xanthomonas manihotis</name>
    <dbReference type="NCBI Taxonomy" id="43353"/>
    <lineage>
        <taxon>Bacteria</taxon>
        <taxon>Pseudomonadati</taxon>
        <taxon>Pseudomonadota</taxon>
        <taxon>Gammaproteobacteria</taxon>
        <taxon>Lysobacterales</taxon>
        <taxon>Lysobacteraceae</taxon>
        <taxon>Xanthomonas</taxon>
    </lineage>
</organism>
<protein>
    <submittedName>
        <fullName evidence="1">Uncharacterized protein</fullName>
    </submittedName>
</protein>
<dbReference type="Proteomes" id="UP000668572">
    <property type="component" value="Unassembled WGS sequence"/>
</dbReference>
<sequence length="84" mass="9399">MWGLRDASLQFPTQRHVDGPLLYGSALFGIGWAAGRALHGTRIAERVCVTAVQAGVRGRFVIAMLIGRRLHLRYRRHAAHDPLR</sequence>
<dbReference type="RefSeq" id="WP_017157088.1">
    <property type="nucleotide sequence ID" value="NZ_CP083575.1"/>
</dbReference>
<dbReference type="AlphaFoldDB" id="A0A8I2BTV2"/>
<evidence type="ECO:0000313" key="2">
    <source>
        <dbReference type="Proteomes" id="UP000668572"/>
    </source>
</evidence>
<reference evidence="1" key="1">
    <citation type="submission" date="2021-03" db="EMBL/GenBank/DDBJ databases">
        <title>Molecular characterization of Xanthomonas species pathogenic on Araceae and the development of a triplex TaqMan assay for detection of X. phaseoli pv. dieffenbachiae.</title>
        <authorList>
            <person name="Van Der Wolf J."/>
            <person name="Krijger M."/>
            <person name="Mendes O."/>
            <person name="Brankovics B."/>
            <person name="Bonants P."/>
            <person name="Meekes E."/>
        </authorList>
    </citation>
    <scope>NUCLEOTIDE SEQUENCE</scope>
    <source>
        <strain evidence="1">NBC1264</strain>
    </source>
</reference>
<accession>A0A8I2BTV2</accession>
<evidence type="ECO:0000313" key="1">
    <source>
        <dbReference type="EMBL" id="MBO9759644.1"/>
    </source>
</evidence>
<proteinExistence type="predicted"/>